<name>A0ABR2D2K3_9ROSI</name>
<reference evidence="1 2" key="1">
    <citation type="journal article" date="2024" name="G3 (Bethesda)">
        <title>Genome assembly of Hibiscus sabdariffa L. provides insights into metabolisms of medicinal natural products.</title>
        <authorList>
            <person name="Kim T."/>
        </authorList>
    </citation>
    <scope>NUCLEOTIDE SEQUENCE [LARGE SCALE GENOMIC DNA]</scope>
    <source>
        <strain evidence="1">TK-2024</strain>
        <tissue evidence="1">Old leaves</tissue>
    </source>
</reference>
<proteinExistence type="predicted"/>
<dbReference type="EMBL" id="JBBPBM010000037">
    <property type="protein sequence ID" value="KAK8528302.1"/>
    <property type="molecule type" value="Genomic_DNA"/>
</dbReference>
<comment type="caution">
    <text evidence="1">The sequence shown here is derived from an EMBL/GenBank/DDBJ whole genome shotgun (WGS) entry which is preliminary data.</text>
</comment>
<dbReference type="Proteomes" id="UP001472677">
    <property type="component" value="Unassembled WGS sequence"/>
</dbReference>
<evidence type="ECO:0008006" key="3">
    <source>
        <dbReference type="Google" id="ProtNLM"/>
    </source>
</evidence>
<gene>
    <name evidence="1" type="ORF">V6N12_074833</name>
</gene>
<sequence length="284" mass="32256">MMLNLGGIFLESSVLLQWVETIQEWSSDIKLDRRHVWLAVGGVPLQAWSKHTFKNIAEVWGSLVYIDKDMSTPTSFEQACVQEIYSLFWNEVDSDLDESVSEESVGNEEAQHDFLDQVSNISIKKTPTKTAGVAEESSTMDKLIANKYLLEVKRSLDLRVIDCSENATDGLLRDNRHILAAPIEAPTWSWDETVAIVDRVVDRINMGMNIDEIKQNPSMDIEQIERHTCSDRNAHKALLNKASDTEVIEYNWTLNKVRSVSNVVLSFMKPEERTGAEKKLKKKG</sequence>
<evidence type="ECO:0000313" key="1">
    <source>
        <dbReference type="EMBL" id="KAK8528302.1"/>
    </source>
</evidence>
<keyword evidence="2" id="KW-1185">Reference proteome</keyword>
<protein>
    <recommendedName>
        <fullName evidence="3">DUF4283 domain-containing protein</fullName>
    </recommendedName>
</protein>
<organism evidence="1 2">
    <name type="scientific">Hibiscus sabdariffa</name>
    <name type="common">roselle</name>
    <dbReference type="NCBI Taxonomy" id="183260"/>
    <lineage>
        <taxon>Eukaryota</taxon>
        <taxon>Viridiplantae</taxon>
        <taxon>Streptophyta</taxon>
        <taxon>Embryophyta</taxon>
        <taxon>Tracheophyta</taxon>
        <taxon>Spermatophyta</taxon>
        <taxon>Magnoliopsida</taxon>
        <taxon>eudicotyledons</taxon>
        <taxon>Gunneridae</taxon>
        <taxon>Pentapetalae</taxon>
        <taxon>rosids</taxon>
        <taxon>malvids</taxon>
        <taxon>Malvales</taxon>
        <taxon>Malvaceae</taxon>
        <taxon>Malvoideae</taxon>
        <taxon>Hibiscus</taxon>
    </lineage>
</organism>
<evidence type="ECO:0000313" key="2">
    <source>
        <dbReference type="Proteomes" id="UP001472677"/>
    </source>
</evidence>
<accession>A0ABR2D2K3</accession>